<dbReference type="Pfam" id="PF08812">
    <property type="entry name" value="YtxC"/>
    <property type="match status" value="1"/>
</dbReference>
<sequence>MELIFLTEEDACQLQSFFTKTGVHLSYTKQQNRYVFFFPRDENTDRYAEALTDFIINVKRAEFLDKMLSTHFFYENEEERIQIIDIVTAMCLGKRKELTAFTGKMNEHSIVKQAVIAVFETSDAVLFDSLLTFRLQDYYDALKKYLCVAIDEYKMEQDYQMFVSMLRDYLHKQEPKKKLVHLSLTDPVCFYDENSKVMTRDEVMKLVDRRLLFNHPVYIDSAVIAPLLSIAPNEILLYTDSEEKAIIRTLLNIFEERLKILPLADFRK</sequence>
<accession>A0ABS2R585</accession>
<comment type="caution">
    <text evidence="1">The sequence shown here is derived from an EMBL/GenBank/DDBJ whole genome shotgun (WGS) entry which is preliminary data.</text>
</comment>
<dbReference type="EMBL" id="JAFBFH010000009">
    <property type="protein sequence ID" value="MBM7714792.1"/>
    <property type="molecule type" value="Genomic_DNA"/>
</dbReference>
<dbReference type="InterPro" id="IPR014199">
    <property type="entry name" value="Spore_YtxC"/>
</dbReference>
<gene>
    <name evidence="1" type="ORF">JOC94_001764</name>
</gene>
<keyword evidence="2" id="KW-1185">Reference proteome</keyword>
<dbReference type="RefSeq" id="WP_077110111.1">
    <property type="nucleotide sequence ID" value="NZ_JAFBFH010000009.1"/>
</dbReference>
<reference evidence="1 2" key="1">
    <citation type="submission" date="2021-01" db="EMBL/GenBank/DDBJ databases">
        <title>Genomic Encyclopedia of Type Strains, Phase IV (KMG-IV): sequencing the most valuable type-strain genomes for metagenomic binning, comparative biology and taxonomic classification.</title>
        <authorList>
            <person name="Goeker M."/>
        </authorList>
    </citation>
    <scope>NUCLEOTIDE SEQUENCE [LARGE SCALE GENOMIC DNA]</scope>
    <source>
        <strain evidence="1 2">DSM 105453</strain>
    </source>
</reference>
<name>A0ABS2R585_9BACI</name>
<evidence type="ECO:0000313" key="2">
    <source>
        <dbReference type="Proteomes" id="UP000823485"/>
    </source>
</evidence>
<dbReference type="Proteomes" id="UP000823485">
    <property type="component" value="Unassembled WGS sequence"/>
</dbReference>
<evidence type="ECO:0000313" key="1">
    <source>
        <dbReference type="EMBL" id="MBM7714792.1"/>
    </source>
</evidence>
<organism evidence="1 2">
    <name type="scientific">Siminovitchia thermophila</name>
    <dbReference type="NCBI Taxonomy" id="1245522"/>
    <lineage>
        <taxon>Bacteria</taxon>
        <taxon>Bacillati</taxon>
        <taxon>Bacillota</taxon>
        <taxon>Bacilli</taxon>
        <taxon>Bacillales</taxon>
        <taxon>Bacillaceae</taxon>
        <taxon>Siminovitchia</taxon>
    </lineage>
</organism>
<proteinExistence type="predicted"/>
<protein>
    <submittedName>
        <fullName evidence="1">Sporulation protein YtxC</fullName>
    </submittedName>
</protein>